<evidence type="ECO:0000313" key="15">
    <source>
        <dbReference type="Proteomes" id="UP000241986"/>
    </source>
</evidence>
<dbReference type="EMBL" id="PZKL01000045">
    <property type="protein sequence ID" value="PTH79178.1"/>
    <property type="molecule type" value="Genomic_DNA"/>
</dbReference>
<dbReference type="InterPro" id="IPR039430">
    <property type="entry name" value="Thymidylate_kin-like_dom"/>
</dbReference>
<evidence type="ECO:0000256" key="2">
    <source>
        <dbReference type="ARBA" id="ARBA00012980"/>
    </source>
</evidence>
<evidence type="ECO:0000256" key="4">
    <source>
        <dbReference type="ARBA" id="ARBA00022679"/>
    </source>
</evidence>
<evidence type="ECO:0000256" key="6">
    <source>
        <dbReference type="ARBA" id="ARBA00022741"/>
    </source>
</evidence>
<evidence type="ECO:0000256" key="8">
    <source>
        <dbReference type="ARBA" id="ARBA00022840"/>
    </source>
</evidence>
<dbReference type="HAMAP" id="MF_00165">
    <property type="entry name" value="Thymidylate_kinase"/>
    <property type="match status" value="1"/>
</dbReference>
<dbReference type="AlphaFoldDB" id="A0A2T4MX48"/>
<dbReference type="NCBIfam" id="TIGR00041">
    <property type="entry name" value="DTMP_kinase"/>
    <property type="match status" value="1"/>
</dbReference>
<dbReference type="RefSeq" id="WP_107684820.1">
    <property type="nucleotide sequence ID" value="NZ_PZKL01000045.1"/>
</dbReference>
<reference evidence="14 15" key="1">
    <citation type="submission" date="2018-03" db="EMBL/GenBank/DDBJ databases">
        <title>Aeromonas veronii whole genome sequencing and analysis.</title>
        <authorList>
            <person name="Xie H."/>
            <person name="Liu T."/>
            <person name="Wang K."/>
        </authorList>
    </citation>
    <scope>NUCLEOTIDE SEQUENCE [LARGE SCALE GENOMIC DNA]</scope>
    <source>
        <strain evidence="14 15">XH.VA.1</strain>
    </source>
</reference>
<name>A0A2T4MX48_AERVE</name>
<feature type="domain" description="Thymidylate kinase-like" evidence="13">
    <location>
        <begin position="10"/>
        <end position="199"/>
    </location>
</feature>
<evidence type="ECO:0000313" key="14">
    <source>
        <dbReference type="EMBL" id="PTH79178.1"/>
    </source>
</evidence>
<evidence type="ECO:0000259" key="13">
    <source>
        <dbReference type="Pfam" id="PF02223"/>
    </source>
</evidence>
<sequence>MIQKGVFIAIDGGEGSYKTGAISVINEFISSKGIKTVLTREPGGTPFAEKVRSLLLAIHDEKINENTELLMMYAARSQHVENLIKPSLVDGYCVITDRFSSSTIAYQCFGRGISRAKIDDIERIVLNGFCPDITIIMDVDPEIGLKRARARGVLDRIELENMDFFKRVRQGYLAQANDNPDRFFVVDASGDFDNAKKQILDILKMKFPEGI</sequence>
<dbReference type="PANTHER" id="PTHR10344">
    <property type="entry name" value="THYMIDYLATE KINASE"/>
    <property type="match status" value="1"/>
</dbReference>
<comment type="similarity">
    <text evidence="1 12">Belongs to the thymidylate kinase family.</text>
</comment>
<evidence type="ECO:0000256" key="10">
    <source>
        <dbReference type="ARBA" id="ARBA00048743"/>
    </source>
</evidence>
<dbReference type="GO" id="GO:0006235">
    <property type="term" value="P:dTTP biosynthetic process"/>
    <property type="evidence" value="ECO:0007669"/>
    <property type="project" value="UniProtKB-UniRule"/>
</dbReference>
<dbReference type="Proteomes" id="UP000241986">
    <property type="component" value="Unassembled WGS sequence"/>
</dbReference>
<dbReference type="GO" id="GO:0004798">
    <property type="term" value="F:dTMP kinase activity"/>
    <property type="evidence" value="ECO:0007669"/>
    <property type="project" value="UniProtKB-UniRule"/>
</dbReference>
<evidence type="ECO:0000256" key="11">
    <source>
        <dbReference type="ARBA" id="ARBA00057735"/>
    </source>
</evidence>
<dbReference type="GO" id="GO:0006233">
    <property type="term" value="P:dTDP biosynthetic process"/>
    <property type="evidence" value="ECO:0007669"/>
    <property type="project" value="InterPro"/>
</dbReference>
<dbReference type="FunFam" id="3.40.50.300:FF:000225">
    <property type="entry name" value="Thymidylate kinase"/>
    <property type="match status" value="1"/>
</dbReference>
<comment type="caution">
    <text evidence="14">The sequence shown here is derived from an EMBL/GenBank/DDBJ whole genome shotgun (WGS) entry which is preliminary data.</text>
</comment>
<dbReference type="Gene3D" id="3.40.50.300">
    <property type="entry name" value="P-loop containing nucleotide triphosphate hydrolases"/>
    <property type="match status" value="1"/>
</dbReference>
<evidence type="ECO:0000256" key="5">
    <source>
        <dbReference type="ARBA" id="ARBA00022727"/>
    </source>
</evidence>
<accession>A0A2T4MX48</accession>
<dbReference type="PROSITE" id="PS01331">
    <property type="entry name" value="THYMIDYLATE_KINASE"/>
    <property type="match status" value="1"/>
</dbReference>
<dbReference type="GO" id="GO:0006227">
    <property type="term" value="P:dUDP biosynthetic process"/>
    <property type="evidence" value="ECO:0007669"/>
    <property type="project" value="TreeGrafter"/>
</dbReference>
<comment type="caution">
    <text evidence="12">Lacks conserved residue(s) required for the propagation of feature annotation.</text>
</comment>
<keyword evidence="5 12" id="KW-0545">Nucleotide biosynthesis</keyword>
<dbReference type="EC" id="2.7.4.9" evidence="2 12"/>
<dbReference type="SUPFAM" id="SSF52540">
    <property type="entry name" value="P-loop containing nucleoside triphosphate hydrolases"/>
    <property type="match status" value="1"/>
</dbReference>
<dbReference type="GO" id="GO:0005524">
    <property type="term" value="F:ATP binding"/>
    <property type="evidence" value="ECO:0007669"/>
    <property type="project" value="UniProtKB-UniRule"/>
</dbReference>
<dbReference type="InterPro" id="IPR018094">
    <property type="entry name" value="Thymidylate_kinase"/>
</dbReference>
<comment type="function">
    <text evidence="11 12">Phosphorylation of dTMP to form dTDP in both de novo and salvage pathways of dTTP synthesis.</text>
</comment>
<keyword evidence="6 12" id="KW-0547">Nucleotide-binding</keyword>
<dbReference type="InterPro" id="IPR018095">
    <property type="entry name" value="Thymidylate_kin_CS"/>
</dbReference>
<dbReference type="InterPro" id="IPR027417">
    <property type="entry name" value="P-loop_NTPase"/>
</dbReference>
<gene>
    <name evidence="12 14" type="primary">tmk</name>
    <name evidence="14" type="ORF">DAA48_22365</name>
</gene>
<evidence type="ECO:0000256" key="7">
    <source>
        <dbReference type="ARBA" id="ARBA00022777"/>
    </source>
</evidence>
<proteinExistence type="inferred from homology"/>
<keyword evidence="8 12" id="KW-0067">ATP-binding</keyword>
<keyword evidence="4 12" id="KW-0808">Transferase</keyword>
<comment type="catalytic activity">
    <reaction evidence="10 12">
        <text>dTMP + ATP = dTDP + ADP</text>
        <dbReference type="Rhea" id="RHEA:13517"/>
        <dbReference type="ChEBI" id="CHEBI:30616"/>
        <dbReference type="ChEBI" id="CHEBI:58369"/>
        <dbReference type="ChEBI" id="CHEBI:63528"/>
        <dbReference type="ChEBI" id="CHEBI:456216"/>
        <dbReference type="EC" id="2.7.4.9"/>
    </reaction>
</comment>
<evidence type="ECO:0000256" key="1">
    <source>
        <dbReference type="ARBA" id="ARBA00009776"/>
    </source>
</evidence>
<evidence type="ECO:0000256" key="3">
    <source>
        <dbReference type="ARBA" id="ARBA00017144"/>
    </source>
</evidence>
<evidence type="ECO:0000256" key="12">
    <source>
        <dbReference type="HAMAP-Rule" id="MF_00165"/>
    </source>
</evidence>
<evidence type="ECO:0000256" key="9">
    <source>
        <dbReference type="ARBA" id="ARBA00029962"/>
    </source>
</evidence>
<keyword evidence="7 12" id="KW-0418">Kinase</keyword>
<dbReference type="GO" id="GO:0005829">
    <property type="term" value="C:cytosol"/>
    <property type="evidence" value="ECO:0007669"/>
    <property type="project" value="TreeGrafter"/>
</dbReference>
<dbReference type="CDD" id="cd01672">
    <property type="entry name" value="TMPK"/>
    <property type="match status" value="1"/>
</dbReference>
<organism evidence="14 15">
    <name type="scientific">Aeromonas veronii</name>
    <dbReference type="NCBI Taxonomy" id="654"/>
    <lineage>
        <taxon>Bacteria</taxon>
        <taxon>Pseudomonadati</taxon>
        <taxon>Pseudomonadota</taxon>
        <taxon>Gammaproteobacteria</taxon>
        <taxon>Aeromonadales</taxon>
        <taxon>Aeromonadaceae</taxon>
        <taxon>Aeromonas</taxon>
    </lineage>
</organism>
<dbReference type="PANTHER" id="PTHR10344:SF4">
    <property type="entry name" value="UMP-CMP KINASE 2, MITOCHONDRIAL"/>
    <property type="match status" value="1"/>
</dbReference>
<dbReference type="Pfam" id="PF02223">
    <property type="entry name" value="Thymidylate_kin"/>
    <property type="match status" value="1"/>
</dbReference>
<protein>
    <recommendedName>
        <fullName evidence="3 12">Thymidylate kinase</fullName>
        <ecNumber evidence="2 12">2.7.4.9</ecNumber>
    </recommendedName>
    <alternativeName>
        <fullName evidence="9 12">dTMP kinase</fullName>
    </alternativeName>
</protein>